<comment type="caution">
    <text evidence="17">The sequence shown here is derived from an EMBL/GenBank/DDBJ whole genome shotgun (WGS) entry which is preliminary data.</text>
</comment>
<evidence type="ECO:0000256" key="1">
    <source>
        <dbReference type="ARBA" id="ARBA00000829"/>
    </source>
</evidence>
<evidence type="ECO:0000313" key="18">
    <source>
        <dbReference type="Proteomes" id="UP000612893"/>
    </source>
</evidence>
<dbReference type="Pfam" id="PF00703">
    <property type="entry name" value="Glyco_hydro_2"/>
    <property type="match status" value="1"/>
</dbReference>
<evidence type="ECO:0000256" key="11">
    <source>
        <dbReference type="ARBA" id="ARBA00041069"/>
    </source>
</evidence>
<dbReference type="InterPro" id="IPR041447">
    <property type="entry name" value="Mannosidase_ig"/>
</dbReference>
<evidence type="ECO:0000256" key="3">
    <source>
        <dbReference type="ARBA" id="ARBA00004740"/>
    </source>
</evidence>
<dbReference type="FunFam" id="3.20.20.80:FF:000050">
    <property type="entry name" value="Beta-mannosidase B"/>
    <property type="match status" value="1"/>
</dbReference>
<dbReference type="RefSeq" id="WP_338199440.1">
    <property type="nucleotide sequence ID" value="NZ_JAEKNR010000053.1"/>
</dbReference>
<dbReference type="InterPro" id="IPR041625">
    <property type="entry name" value="Beta-mannosidase_Ig"/>
</dbReference>
<keyword evidence="9" id="KW-0326">Glycosidase</keyword>
<dbReference type="GO" id="GO:0005576">
    <property type="term" value="C:extracellular region"/>
    <property type="evidence" value="ECO:0007669"/>
    <property type="project" value="UniProtKB-SubCell"/>
</dbReference>
<protein>
    <recommendedName>
        <fullName evidence="11">Beta-mannosidase B</fullName>
        <ecNumber evidence="5">3.2.1.25</ecNumber>
    </recommendedName>
    <alternativeName>
        <fullName evidence="12">Mannanase B</fullName>
    </alternativeName>
</protein>
<keyword evidence="8" id="KW-0325">Glycoprotein</keyword>
<evidence type="ECO:0000259" key="16">
    <source>
        <dbReference type="Pfam" id="PF22666"/>
    </source>
</evidence>
<evidence type="ECO:0000256" key="4">
    <source>
        <dbReference type="ARBA" id="ARBA00011738"/>
    </source>
</evidence>
<organism evidence="17 18">
    <name type="scientific">Candidatus Nephthysia bennettiae</name>
    <dbReference type="NCBI Taxonomy" id="3127016"/>
    <lineage>
        <taxon>Bacteria</taxon>
        <taxon>Bacillati</taxon>
        <taxon>Candidatus Dormiibacterota</taxon>
        <taxon>Candidatus Dormibacteria</taxon>
        <taxon>Candidatus Dormibacterales</taxon>
        <taxon>Candidatus Dormibacteraceae</taxon>
        <taxon>Candidatus Nephthysia</taxon>
    </lineage>
</organism>
<evidence type="ECO:0000256" key="12">
    <source>
        <dbReference type="ARBA" id="ARBA00041614"/>
    </source>
</evidence>
<comment type="similarity">
    <text evidence="10">Belongs to the glycosyl hydrolase 2 family. Beta-mannosidase B subfamily.</text>
</comment>
<dbReference type="InterPro" id="IPR006102">
    <property type="entry name" value="Ig-like_GH2"/>
</dbReference>
<sequence length="835" mass="94467">MFETGKLTDFAPGEGERARAFAEDHPDGSWLEVSVPGDVHTTLLAAGRLKDPFYGQQEEEAAWVEDREWWYRFSFEGPETPPEPDERLLLVLHGLDTFVTLWLNGERLGEHRNMFREAVFDVTPQLRAGAANTLALCFHPPLRQELPAAPDPWGRNQERVGMRKAQYGYGWDWGPRLPTVGVWRPIELRRQKRAALLGVQFSTVELSGDRGRAVVRVRVEVDAFASRGPRRARLRLHDEDGTAAETTVDLVAVPGESAGGAYLVVKDPHLWWTHDLGEPHLYTLDTVLEDEGLVVDMRSQRVGIRRMVLDQSPDPDEPGSRFFRFVLNHVPIFARGADWIPADSFLGPLTADRYSLLLSRSREANMNMIRVWGGGIYEHDVFYDLSDELGLLVWQDFMFACASYPEEPAEFVSEVDAEARYQVRRLRSHPCLALWCGNNENQWIYDQLHWQNKVNRVPGALYYDEILPRAVAQLDGVTPYWPGSPYGGDDHNGQTDGDVHDWHVWHGGSPRRFGEEPVNANTPEAVSYVRYAEDMGRFISEFGMHAAPVAETLRRVVPEGELYLHSPTLDHHNKDEPKNKGDNLMLAVTGLPSDLQEYVDFSMIAQAEGLKFGIEHFRRRKPHCSGTLFWQLNDCWPCLSWSVLDYYGLGKAGYFYSRRFYAPVLASCRVSSEGAVELWITNDTLEPVRDVAHVKLAGFDGTTHWERDVEIDVPANSSGPVACWERGELDGGPDRYLGVRSQGGAFPANRHFFGMVKDLRRERPELAVSRRGVGEGEVEVTLRAPSFAYFVHLETPSATAKFSDNYFDLEAGEERSVTVSDTAPLDPESVRVAWR</sequence>
<dbReference type="InterPro" id="IPR036156">
    <property type="entry name" value="Beta-gal/glucu_dom_sf"/>
</dbReference>
<evidence type="ECO:0000256" key="6">
    <source>
        <dbReference type="ARBA" id="ARBA00022525"/>
    </source>
</evidence>
<feature type="domain" description="Glycoside hydrolase family 2 immunoglobulin-like beta-sandwich" evidence="13">
    <location>
        <begin position="204"/>
        <end position="305"/>
    </location>
</feature>
<keyword evidence="6" id="KW-0964">Secreted</keyword>
<dbReference type="AlphaFoldDB" id="A0A934K1T3"/>
<dbReference type="InterPro" id="IPR050887">
    <property type="entry name" value="Beta-mannosidase_GH2"/>
</dbReference>
<dbReference type="Gene3D" id="2.60.120.260">
    <property type="entry name" value="Galactose-binding domain-like"/>
    <property type="match status" value="1"/>
</dbReference>
<dbReference type="Gene3D" id="3.20.20.80">
    <property type="entry name" value="Glycosidases"/>
    <property type="match status" value="1"/>
</dbReference>
<evidence type="ECO:0000256" key="7">
    <source>
        <dbReference type="ARBA" id="ARBA00022801"/>
    </source>
</evidence>
<evidence type="ECO:0000259" key="13">
    <source>
        <dbReference type="Pfam" id="PF00703"/>
    </source>
</evidence>
<feature type="domain" description="Beta-mannosidase-like galactose-binding" evidence="16">
    <location>
        <begin position="27"/>
        <end position="184"/>
    </location>
</feature>
<feature type="domain" description="Beta-mannosidase Ig-fold" evidence="14">
    <location>
        <begin position="774"/>
        <end position="831"/>
    </location>
</feature>
<dbReference type="SUPFAM" id="SSF49785">
    <property type="entry name" value="Galactose-binding domain-like"/>
    <property type="match status" value="1"/>
</dbReference>
<dbReference type="GO" id="GO:0005975">
    <property type="term" value="P:carbohydrate metabolic process"/>
    <property type="evidence" value="ECO:0007669"/>
    <property type="project" value="InterPro"/>
</dbReference>
<keyword evidence="18" id="KW-1185">Reference proteome</keyword>
<keyword evidence="7 17" id="KW-0378">Hydrolase</keyword>
<evidence type="ECO:0000259" key="14">
    <source>
        <dbReference type="Pfam" id="PF17753"/>
    </source>
</evidence>
<gene>
    <name evidence="17" type="ORF">JF922_04405</name>
</gene>
<dbReference type="PANTHER" id="PTHR43730">
    <property type="entry name" value="BETA-MANNOSIDASE"/>
    <property type="match status" value="1"/>
</dbReference>
<evidence type="ECO:0000313" key="17">
    <source>
        <dbReference type="EMBL" id="MBJ7597314.1"/>
    </source>
</evidence>
<comment type="catalytic activity">
    <reaction evidence="1">
        <text>Hydrolysis of terminal, non-reducing beta-D-mannose residues in beta-D-mannosides.</text>
        <dbReference type="EC" id="3.2.1.25"/>
    </reaction>
</comment>
<dbReference type="InterPro" id="IPR054593">
    <property type="entry name" value="Beta-mannosidase-like_N2"/>
</dbReference>
<evidence type="ECO:0000256" key="10">
    <source>
        <dbReference type="ARBA" id="ARBA00038429"/>
    </source>
</evidence>
<reference evidence="17" key="1">
    <citation type="submission" date="2020-10" db="EMBL/GenBank/DDBJ databases">
        <title>Ca. Dormibacterota MAGs.</title>
        <authorList>
            <person name="Montgomery K."/>
        </authorList>
    </citation>
    <scope>NUCLEOTIDE SEQUENCE [LARGE SCALE GENOMIC DNA]</scope>
    <source>
        <strain evidence="17">SC8812_S17_10</strain>
    </source>
</reference>
<dbReference type="Proteomes" id="UP000612893">
    <property type="component" value="Unassembled WGS sequence"/>
</dbReference>
<evidence type="ECO:0000259" key="15">
    <source>
        <dbReference type="Pfam" id="PF17786"/>
    </source>
</evidence>
<dbReference type="Pfam" id="PF17753">
    <property type="entry name" value="Ig_mannosidase"/>
    <property type="match status" value="1"/>
</dbReference>
<dbReference type="InterPro" id="IPR008979">
    <property type="entry name" value="Galactose-bd-like_sf"/>
</dbReference>
<dbReference type="InterPro" id="IPR013783">
    <property type="entry name" value="Ig-like_fold"/>
</dbReference>
<dbReference type="Gene3D" id="2.60.40.10">
    <property type="entry name" value="Immunoglobulins"/>
    <property type="match status" value="2"/>
</dbReference>
<dbReference type="GO" id="GO:0006516">
    <property type="term" value="P:glycoprotein catabolic process"/>
    <property type="evidence" value="ECO:0007669"/>
    <property type="project" value="TreeGrafter"/>
</dbReference>
<accession>A0A934K1T3</accession>
<evidence type="ECO:0000256" key="9">
    <source>
        <dbReference type="ARBA" id="ARBA00023295"/>
    </source>
</evidence>
<dbReference type="EC" id="3.2.1.25" evidence="5"/>
<comment type="pathway">
    <text evidence="3">Glycan metabolism; N-glycan degradation.</text>
</comment>
<feature type="domain" description="Mannosidase Ig/CBM-like" evidence="15">
    <location>
        <begin position="675"/>
        <end position="729"/>
    </location>
</feature>
<proteinExistence type="inferred from homology"/>
<comment type="subcellular location">
    <subcellularLocation>
        <location evidence="2">Secreted</location>
    </subcellularLocation>
</comment>
<dbReference type="EMBL" id="JAEKNR010000053">
    <property type="protein sequence ID" value="MBJ7597314.1"/>
    <property type="molecule type" value="Genomic_DNA"/>
</dbReference>
<dbReference type="PANTHER" id="PTHR43730:SF1">
    <property type="entry name" value="BETA-MANNOSIDASE"/>
    <property type="match status" value="1"/>
</dbReference>
<dbReference type="GO" id="GO:0004567">
    <property type="term" value="F:beta-mannosidase activity"/>
    <property type="evidence" value="ECO:0007669"/>
    <property type="project" value="UniProtKB-EC"/>
</dbReference>
<evidence type="ECO:0000256" key="5">
    <source>
        <dbReference type="ARBA" id="ARBA00012754"/>
    </source>
</evidence>
<dbReference type="Pfam" id="PF17786">
    <property type="entry name" value="Mannosidase_ig"/>
    <property type="match status" value="1"/>
</dbReference>
<evidence type="ECO:0000256" key="2">
    <source>
        <dbReference type="ARBA" id="ARBA00004613"/>
    </source>
</evidence>
<dbReference type="Pfam" id="PF22666">
    <property type="entry name" value="Glyco_hydro_2_N2"/>
    <property type="match status" value="1"/>
</dbReference>
<evidence type="ECO:0000256" key="8">
    <source>
        <dbReference type="ARBA" id="ARBA00023180"/>
    </source>
</evidence>
<comment type="subunit">
    <text evidence="4">Homodimer.</text>
</comment>
<dbReference type="InterPro" id="IPR017853">
    <property type="entry name" value="GH"/>
</dbReference>
<dbReference type="SUPFAM" id="SSF51445">
    <property type="entry name" value="(Trans)glycosidases"/>
    <property type="match status" value="1"/>
</dbReference>
<name>A0A934K1T3_9BACT</name>
<dbReference type="SUPFAM" id="SSF49303">
    <property type="entry name" value="beta-Galactosidase/glucuronidase domain"/>
    <property type="match status" value="3"/>
</dbReference>